<feature type="domain" description="Pepsin inhibitor-3-like repeated" evidence="7">
    <location>
        <begin position="98"/>
        <end position="127"/>
    </location>
</feature>
<proteinExistence type="inferred from homology"/>
<evidence type="ECO:0000256" key="1">
    <source>
        <dbReference type="ARBA" id="ARBA00004613"/>
    </source>
</evidence>
<dbReference type="InterPro" id="IPR010480">
    <property type="entry name" value="Pepsin-I3"/>
</dbReference>
<evidence type="ECO:0000313" key="9">
    <source>
        <dbReference type="Proteomes" id="UP000095284"/>
    </source>
</evidence>
<evidence type="ECO:0000256" key="3">
    <source>
        <dbReference type="ARBA" id="ARBA00022525"/>
    </source>
</evidence>
<dbReference type="EMBL" id="CAJFCV020000002">
    <property type="protein sequence ID" value="CAG9098907.1"/>
    <property type="molecule type" value="Genomic_DNA"/>
</dbReference>
<feature type="domain" description="Pepsin inhibitor-3-like repeated" evidence="7">
    <location>
        <begin position="18"/>
        <end position="72"/>
    </location>
</feature>
<dbReference type="Proteomes" id="UP000582659">
    <property type="component" value="Unassembled WGS sequence"/>
</dbReference>
<keyword evidence="3" id="KW-0964">Secreted</keyword>
<gene>
    <name evidence="8" type="ORF">BXYJ_LOCUS4395</name>
</gene>
<dbReference type="SUPFAM" id="SSF55149">
    <property type="entry name" value="Pepsin inhibitor-3"/>
    <property type="match status" value="1"/>
</dbReference>
<evidence type="ECO:0000313" key="11">
    <source>
        <dbReference type="WBParaSite" id="BXY_1729800.1"/>
    </source>
</evidence>
<dbReference type="EMBL" id="CAJFDI010000002">
    <property type="protein sequence ID" value="CAD5216169.1"/>
    <property type="molecule type" value="Genomic_DNA"/>
</dbReference>
<dbReference type="InterPro" id="IPR051901">
    <property type="entry name" value="Protease_Inhibitor_I33"/>
</dbReference>
<dbReference type="Pfam" id="PF06394">
    <property type="entry name" value="Pepsin-I3"/>
    <property type="match status" value="2"/>
</dbReference>
<sequence length="160" mass="17541">MSSVFISSVTVVLFGAFVTAQYYNAGNMAGIGCVITGDKLFSHGNYIRDLKAEEVEELQKYKTDIAAFQKAIGEVYAQAEVYNGTAVTLPSLPPRPTIPAFCTGNETTLYVLGSCTVQNHKVYVSGNQKSGINYGNGDRFQLDNDRKFSHITSPNSRFLY</sequence>
<reference evidence="8" key="2">
    <citation type="submission" date="2020-09" db="EMBL/GenBank/DDBJ databases">
        <authorList>
            <person name="Kikuchi T."/>
        </authorList>
    </citation>
    <scope>NUCLEOTIDE SEQUENCE</scope>
    <source>
        <strain evidence="8">Ka4C1</strain>
    </source>
</reference>
<comment type="similarity">
    <text evidence="2">Belongs to the protease inhibitor I33 family.</text>
</comment>
<evidence type="ECO:0000313" key="10">
    <source>
        <dbReference type="Proteomes" id="UP000659654"/>
    </source>
</evidence>
<dbReference type="PANTHER" id="PTHR37969">
    <property type="entry name" value="PROTEIN CBG07421-RELATED"/>
    <property type="match status" value="1"/>
</dbReference>
<organism evidence="9 11">
    <name type="scientific">Bursaphelenchus xylophilus</name>
    <name type="common">Pinewood nematode worm</name>
    <name type="synonym">Aphelenchoides xylophilus</name>
    <dbReference type="NCBI Taxonomy" id="6326"/>
    <lineage>
        <taxon>Eukaryota</taxon>
        <taxon>Metazoa</taxon>
        <taxon>Ecdysozoa</taxon>
        <taxon>Nematoda</taxon>
        <taxon>Chromadorea</taxon>
        <taxon>Rhabditida</taxon>
        <taxon>Tylenchina</taxon>
        <taxon>Tylenchomorpha</taxon>
        <taxon>Aphelenchoidea</taxon>
        <taxon>Aphelenchoididae</taxon>
        <taxon>Bursaphelenchus</taxon>
    </lineage>
</organism>
<keyword evidence="4 6" id="KW-0732">Signal</keyword>
<reference evidence="11" key="1">
    <citation type="submission" date="2016-11" db="UniProtKB">
        <authorList>
            <consortium name="WormBaseParasite"/>
        </authorList>
    </citation>
    <scope>IDENTIFICATION</scope>
</reference>
<evidence type="ECO:0000256" key="5">
    <source>
        <dbReference type="ARBA" id="ARBA00023157"/>
    </source>
</evidence>
<dbReference type="Proteomes" id="UP000659654">
    <property type="component" value="Unassembled WGS sequence"/>
</dbReference>
<dbReference type="GO" id="GO:0005576">
    <property type="term" value="C:extracellular region"/>
    <property type="evidence" value="ECO:0007669"/>
    <property type="project" value="UniProtKB-SubCell"/>
</dbReference>
<dbReference type="Proteomes" id="UP000095284">
    <property type="component" value="Unplaced"/>
</dbReference>
<comment type="subcellular location">
    <subcellularLocation>
        <location evidence="1">Secreted</location>
    </subcellularLocation>
</comment>
<dbReference type="OrthoDB" id="5807244at2759"/>
<dbReference type="SMR" id="A0A1I7SW67"/>
<accession>A0A1I7SW67</accession>
<dbReference type="PANTHER" id="PTHR37969:SF4">
    <property type="entry name" value="PEPSIN INHIBITOR-3-LIKE REPEATED DOMAIN-CONTAINING PROTEIN"/>
    <property type="match status" value="1"/>
</dbReference>
<dbReference type="AlphaFoldDB" id="A0A1I7SW67"/>
<name>A0A1I7SW67_BURXY</name>
<dbReference type="Gene3D" id="3.30.1120.50">
    <property type="entry name" value="Pepsin inhibitor-3"/>
    <property type="match status" value="1"/>
</dbReference>
<evidence type="ECO:0000259" key="7">
    <source>
        <dbReference type="Pfam" id="PF06394"/>
    </source>
</evidence>
<keyword evidence="10" id="KW-1185">Reference proteome</keyword>
<feature type="chain" id="PRO_5036308842" evidence="6">
    <location>
        <begin position="21"/>
        <end position="160"/>
    </location>
</feature>
<feature type="signal peptide" evidence="6">
    <location>
        <begin position="1"/>
        <end position="20"/>
    </location>
</feature>
<dbReference type="InterPro" id="IPR038412">
    <property type="entry name" value="Pepsin-I3_sf"/>
</dbReference>
<evidence type="ECO:0000313" key="8">
    <source>
        <dbReference type="EMBL" id="CAD5216169.1"/>
    </source>
</evidence>
<evidence type="ECO:0000256" key="6">
    <source>
        <dbReference type="SAM" id="SignalP"/>
    </source>
</evidence>
<evidence type="ECO:0000256" key="4">
    <source>
        <dbReference type="ARBA" id="ARBA00022729"/>
    </source>
</evidence>
<keyword evidence="5" id="KW-1015">Disulfide bond</keyword>
<evidence type="ECO:0000256" key="2">
    <source>
        <dbReference type="ARBA" id="ARBA00008019"/>
    </source>
</evidence>
<protein>
    <submittedName>
        <fullName evidence="8">(pine wood nematode) hypothetical protein</fullName>
    </submittedName>
</protein>
<dbReference type="WBParaSite" id="BXY_1729800.1">
    <property type="protein sequence ID" value="BXY_1729800.1"/>
    <property type="gene ID" value="BXY_1729800"/>
</dbReference>